<dbReference type="Pfam" id="PF09729">
    <property type="entry name" value="Gti1_Pac2"/>
    <property type="match status" value="1"/>
</dbReference>
<dbReference type="PANTHER" id="PTHR28027">
    <property type="entry name" value="TRANSCRIPTIONAL REGULATOR MIT1"/>
    <property type="match status" value="1"/>
</dbReference>
<accession>A0A067SW42</accession>
<dbReference type="GO" id="GO:0003677">
    <property type="term" value="F:DNA binding"/>
    <property type="evidence" value="ECO:0007669"/>
    <property type="project" value="TreeGrafter"/>
</dbReference>
<sequence length="295" mass="33525">MQRATITGIRIRSPADARVIFHSVFLNIFPMVTRRLDTEERSLITTGSVYVWEERGPQAELTGVGIERWTDGIRWGPSRVREGFLFYHEKPSSQQLYTENLSPSIDPSRSVLIKQTYTVYVDTPRGRRKWHLIAYFTEETVGQLRSIDDIPQLATLAVPHGKYKSARSAKGRPDHIFNPASESSAFSRLEYVPYAPRASPPLESPTPRHHLDSWPDISLREQSAPHRSGTASANSSDDNGREPLVREALVPLSYLQEHPPPRRHPTDEKILMLLTSRGFGDQQIRPNSSSPRYEC</sequence>
<feature type="compositionally biased region" description="Polar residues" evidence="1">
    <location>
        <begin position="284"/>
        <end position="295"/>
    </location>
</feature>
<dbReference type="HOGENOM" id="CLU_028895_2_0_1"/>
<dbReference type="PANTHER" id="PTHR28027:SF1">
    <property type="entry name" value="CAMP INDEPENDENT REGULATORY PROTEIN (AFU_ORTHOLOGUE AFUA_3G09640)"/>
    <property type="match status" value="1"/>
</dbReference>
<dbReference type="OrthoDB" id="5572844at2759"/>
<feature type="region of interest" description="Disordered" evidence="1">
    <location>
        <begin position="222"/>
        <end position="242"/>
    </location>
</feature>
<gene>
    <name evidence="2" type="ORF">GALMADRAFT_249030</name>
</gene>
<protein>
    <recommendedName>
        <fullName evidence="4">cAMP-independent regulatory protein pac2</fullName>
    </recommendedName>
</protein>
<organism evidence="2 3">
    <name type="scientific">Galerina marginata (strain CBS 339.88)</name>
    <dbReference type="NCBI Taxonomy" id="685588"/>
    <lineage>
        <taxon>Eukaryota</taxon>
        <taxon>Fungi</taxon>
        <taxon>Dikarya</taxon>
        <taxon>Basidiomycota</taxon>
        <taxon>Agaricomycotina</taxon>
        <taxon>Agaricomycetes</taxon>
        <taxon>Agaricomycetidae</taxon>
        <taxon>Agaricales</taxon>
        <taxon>Agaricineae</taxon>
        <taxon>Strophariaceae</taxon>
        <taxon>Galerina</taxon>
    </lineage>
</organism>
<feature type="region of interest" description="Disordered" evidence="1">
    <location>
        <begin position="276"/>
        <end position="295"/>
    </location>
</feature>
<dbReference type="InterPro" id="IPR018608">
    <property type="entry name" value="Gti1/Pac2"/>
</dbReference>
<keyword evidence="3" id="KW-1185">Reference proteome</keyword>
<dbReference type="Proteomes" id="UP000027222">
    <property type="component" value="Unassembled WGS sequence"/>
</dbReference>
<evidence type="ECO:0000256" key="1">
    <source>
        <dbReference type="SAM" id="MobiDB-lite"/>
    </source>
</evidence>
<dbReference type="EMBL" id="KL142381">
    <property type="protein sequence ID" value="KDR75116.1"/>
    <property type="molecule type" value="Genomic_DNA"/>
</dbReference>
<dbReference type="AlphaFoldDB" id="A0A067SW42"/>
<evidence type="ECO:0000313" key="3">
    <source>
        <dbReference type="Proteomes" id="UP000027222"/>
    </source>
</evidence>
<evidence type="ECO:0008006" key="4">
    <source>
        <dbReference type="Google" id="ProtNLM"/>
    </source>
</evidence>
<name>A0A067SW42_GALM3</name>
<evidence type="ECO:0000313" key="2">
    <source>
        <dbReference type="EMBL" id="KDR75116.1"/>
    </source>
</evidence>
<proteinExistence type="predicted"/>
<reference evidence="3" key="1">
    <citation type="journal article" date="2014" name="Proc. Natl. Acad. Sci. U.S.A.">
        <title>Extensive sampling of basidiomycete genomes demonstrates inadequacy of the white-rot/brown-rot paradigm for wood decay fungi.</title>
        <authorList>
            <person name="Riley R."/>
            <person name="Salamov A.A."/>
            <person name="Brown D.W."/>
            <person name="Nagy L.G."/>
            <person name="Floudas D."/>
            <person name="Held B.W."/>
            <person name="Levasseur A."/>
            <person name="Lombard V."/>
            <person name="Morin E."/>
            <person name="Otillar R."/>
            <person name="Lindquist E.A."/>
            <person name="Sun H."/>
            <person name="LaButti K.M."/>
            <person name="Schmutz J."/>
            <person name="Jabbour D."/>
            <person name="Luo H."/>
            <person name="Baker S.E."/>
            <person name="Pisabarro A.G."/>
            <person name="Walton J.D."/>
            <person name="Blanchette R.A."/>
            <person name="Henrissat B."/>
            <person name="Martin F."/>
            <person name="Cullen D."/>
            <person name="Hibbett D.S."/>
            <person name="Grigoriev I.V."/>
        </authorList>
    </citation>
    <scope>NUCLEOTIDE SEQUENCE [LARGE SCALE GENOMIC DNA]</scope>
    <source>
        <strain evidence="3">CBS 339.88</strain>
    </source>
</reference>